<dbReference type="InterPro" id="IPR002347">
    <property type="entry name" value="SDR_fam"/>
</dbReference>
<evidence type="ECO:0000256" key="2">
    <source>
        <dbReference type="ARBA" id="ARBA00023002"/>
    </source>
</evidence>
<dbReference type="RefSeq" id="WP_019017974.1">
    <property type="nucleotide sequence ID" value="NZ_BMXD01000002.1"/>
</dbReference>
<comment type="caution">
    <text evidence="4">The sequence shown here is derived from an EMBL/GenBank/DDBJ whole genome shotgun (WGS) entry which is preliminary data.</text>
</comment>
<proteinExistence type="inferred from homology"/>
<evidence type="ECO:0000256" key="1">
    <source>
        <dbReference type="ARBA" id="ARBA00006484"/>
    </source>
</evidence>
<dbReference type="PANTHER" id="PTHR43976:SF16">
    <property type="entry name" value="SHORT-CHAIN DEHYDROGENASE_REDUCTASE FAMILY PROTEIN"/>
    <property type="match status" value="1"/>
</dbReference>
<evidence type="ECO:0000256" key="3">
    <source>
        <dbReference type="RuleBase" id="RU000363"/>
    </source>
</evidence>
<dbReference type="Gene3D" id="3.40.50.720">
    <property type="entry name" value="NAD(P)-binding Rossmann-like Domain"/>
    <property type="match status" value="1"/>
</dbReference>
<evidence type="ECO:0000313" key="4">
    <source>
        <dbReference type="EMBL" id="MFC3292365.1"/>
    </source>
</evidence>
<dbReference type="CDD" id="cd05374">
    <property type="entry name" value="17beta-HSD-like_SDR_c"/>
    <property type="match status" value="1"/>
</dbReference>
<dbReference type="EMBL" id="JBHRUH010000015">
    <property type="protein sequence ID" value="MFC3292365.1"/>
    <property type="molecule type" value="Genomic_DNA"/>
</dbReference>
<dbReference type="InterPro" id="IPR051911">
    <property type="entry name" value="SDR_oxidoreductase"/>
</dbReference>
<organism evidence="4 5">
    <name type="scientific">Modicisalibacter luteus</name>
    <dbReference type="NCBI Taxonomy" id="453962"/>
    <lineage>
        <taxon>Bacteria</taxon>
        <taxon>Pseudomonadati</taxon>
        <taxon>Pseudomonadota</taxon>
        <taxon>Gammaproteobacteria</taxon>
        <taxon>Oceanospirillales</taxon>
        <taxon>Halomonadaceae</taxon>
        <taxon>Modicisalibacter</taxon>
    </lineage>
</organism>
<keyword evidence="5" id="KW-1185">Reference proteome</keyword>
<reference evidence="5" key="1">
    <citation type="journal article" date="2019" name="Int. J. Syst. Evol. Microbiol.">
        <title>The Global Catalogue of Microorganisms (GCM) 10K type strain sequencing project: providing services to taxonomists for standard genome sequencing and annotation.</title>
        <authorList>
            <consortium name="The Broad Institute Genomics Platform"/>
            <consortium name="The Broad Institute Genome Sequencing Center for Infectious Disease"/>
            <person name="Wu L."/>
            <person name="Ma J."/>
        </authorList>
    </citation>
    <scope>NUCLEOTIDE SEQUENCE [LARGE SCALE GENOMIC DNA]</scope>
    <source>
        <strain evidence="5">KCTC 12847</strain>
    </source>
</reference>
<comment type="similarity">
    <text evidence="1 3">Belongs to the short-chain dehydrogenases/reductases (SDR) family.</text>
</comment>
<dbReference type="PANTHER" id="PTHR43976">
    <property type="entry name" value="SHORT CHAIN DEHYDROGENASE"/>
    <property type="match status" value="1"/>
</dbReference>
<accession>A0ABV7M1M0</accession>
<name>A0ABV7M1M0_9GAMM</name>
<dbReference type="InterPro" id="IPR036291">
    <property type="entry name" value="NAD(P)-bd_dom_sf"/>
</dbReference>
<dbReference type="PRINTS" id="PR00081">
    <property type="entry name" value="GDHRDH"/>
</dbReference>
<dbReference type="SUPFAM" id="SSF51735">
    <property type="entry name" value="NAD(P)-binding Rossmann-fold domains"/>
    <property type="match status" value="1"/>
</dbReference>
<dbReference type="Proteomes" id="UP001595640">
    <property type="component" value="Unassembled WGS sequence"/>
</dbReference>
<protein>
    <submittedName>
        <fullName evidence="4">SDR family oxidoreductase</fullName>
    </submittedName>
</protein>
<evidence type="ECO:0000313" key="5">
    <source>
        <dbReference type="Proteomes" id="UP001595640"/>
    </source>
</evidence>
<sequence>MTQATQKTWFITGASSGLGRAMTEQLLERGDCVAATLRRPERLDELKTRYGDRLWVAAMDVTDTAAIRATVGGAFAELGRIDVVVSNAGYGLFGAGEELTDEQIHHQLETNLIGSIQLIRAVLPHLREQGGGRIIQVSSEGGQIAYPNFSLYHASKWGIEGFVESVAQEVASFGIAITLAEPGPTATNFAAGLVSPAPMAVYDKTPAGDVRRAVANGTFGGLSDSDKVARAMIDSVDFVPAPKRQVYGSEAWQRIGDAYRERLADLVSQRTVAASTDADA</sequence>
<dbReference type="PRINTS" id="PR00080">
    <property type="entry name" value="SDRFAMILY"/>
</dbReference>
<gene>
    <name evidence="4" type="ORF">ACFOEI_09795</name>
</gene>
<dbReference type="NCBIfam" id="NF005065">
    <property type="entry name" value="PRK06482.1"/>
    <property type="match status" value="1"/>
</dbReference>
<keyword evidence="2" id="KW-0560">Oxidoreductase</keyword>
<dbReference type="Pfam" id="PF00106">
    <property type="entry name" value="adh_short"/>
    <property type="match status" value="1"/>
</dbReference>